<feature type="region of interest" description="Disordered" evidence="12">
    <location>
        <begin position="990"/>
        <end position="1010"/>
    </location>
</feature>
<comment type="similarity">
    <text evidence="1">Belongs to the folylpolyglutamate synthase family.</text>
</comment>
<dbReference type="SUPFAM" id="SSF51197">
    <property type="entry name" value="Clavaminate synthase-like"/>
    <property type="match status" value="1"/>
</dbReference>
<protein>
    <recommendedName>
        <fullName evidence="3">[histone H3]-trimethyl-L-lysine(9) demethylase</fullName>
        <ecNumber evidence="3">1.14.11.66</ecNumber>
    </recommendedName>
</protein>
<dbReference type="Pfam" id="PF13832">
    <property type="entry name" value="zf-HC5HC2H_2"/>
    <property type="match status" value="1"/>
</dbReference>
<dbReference type="GO" id="GO:0005634">
    <property type="term" value="C:nucleus"/>
    <property type="evidence" value="ECO:0007669"/>
    <property type="project" value="TreeGrafter"/>
</dbReference>
<feature type="compositionally biased region" description="Polar residues" evidence="12">
    <location>
        <begin position="344"/>
        <end position="359"/>
    </location>
</feature>
<evidence type="ECO:0000259" key="14">
    <source>
        <dbReference type="PROSITE" id="PS51184"/>
    </source>
</evidence>
<dbReference type="PROSITE" id="PS51184">
    <property type="entry name" value="JMJC"/>
    <property type="match status" value="1"/>
</dbReference>
<evidence type="ECO:0000256" key="11">
    <source>
        <dbReference type="ARBA" id="ARBA00049349"/>
    </source>
</evidence>
<dbReference type="GO" id="GO:0010468">
    <property type="term" value="P:regulation of gene expression"/>
    <property type="evidence" value="ECO:0007669"/>
    <property type="project" value="TreeGrafter"/>
</dbReference>
<comment type="similarity">
    <text evidence="2">Belongs to the JHDM3 histone demethylase family.</text>
</comment>
<evidence type="ECO:0000259" key="15">
    <source>
        <dbReference type="PROSITE" id="PS51805"/>
    </source>
</evidence>
<gene>
    <name evidence="16" type="ORF">BCR39DRAFT_227063</name>
</gene>
<dbReference type="Pfam" id="PF02375">
    <property type="entry name" value="JmjN"/>
    <property type="match status" value="1"/>
</dbReference>
<dbReference type="Gene3D" id="3.40.1190.10">
    <property type="entry name" value="Mur-like, catalytic domain"/>
    <property type="match status" value="1"/>
</dbReference>
<feature type="domain" description="PHD-type" evidence="15">
    <location>
        <begin position="732"/>
        <end position="889"/>
    </location>
</feature>
<feature type="region of interest" description="Disordered" evidence="12">
    <location>
        <begin position="1142"/>
        <end position="1191"/>
    </location>
</feature>
<dbReference type="PROSITE" id="PS51805">
    <property type="entry name" value="EPHD"/>
    <property type="match status" value="1"/>
</dbReference>
<feature type="compositionally biased region" description="Polar residues" evidence="12">
    <location>
        <begin position="28"/>
        <end position="62"/>
    </location>
</feature>
<dbReference type="SUPFAM" id="SSF53623">
    <property type="entry name" value="MurD-like peptide ligases, catalytic domain"/>
    <property type="match status" value="1"/>
</dbReference>
<evidence type="ECO:0000256" key="8">
    <source>
        <dbReference type="ARBA" id="ARBA00022833"/>
    </source>
</evidence>
<dbReference type="InterPro" id="IPR003349">
    <property type="entry name" value="JmjN"/>
</dbReference>
<keyword evidence="5" id="KW-0479">Metal-binding</keyword>
<feature type="region of interest" description="Disordered" evidence="12">
    <location>
        <begin position="266"/>
        <end position="399"/>
    </location>
</feature>
<evidence type="ECO:0000259" key="13">
    <source>
        <dbReference type="PROSITE" id="PS51183"/>
    </source>
</evidence>
<dbReference type="Gene3D" id="3.90.190.20">
    <property type="entry name" value="Mur ligase, C-terminal domain"/>
    <property type="match status" value="1"/>
</dbReference>
<dbReference type="GO" id="GO:0000785">
    <property type="term" value="C:chromatin"/>
    <property type="evidence" value="ECO:0007669"/>
    <property type="project" value="TreeGrafter"/>
</dbReference>
<keyword evidence="6" id="KW-0547">Nucleotide-binding</keyword>
<keyword evidence="10" id="KW-0460">Magnesium</keyword>
<dbReference type="PROSITE" id="PS01012">
    <property type="entry name" value="FOLYLPOLYGLU_SYNT_2"/>
    <property type="match status" value="1"/>
</dbReference>
<dbReference type="SMART" id="SM00558">
    <property type="entry name" value="JmjC"/>
    <property type="match status" value="1"/>
</dbReference>
<dbReference type="GO" id="GO:0005524">
    <property type="term" value="F:ATP binding"/>
    <property type="evidence" value="ECO:0007669"/>
    <property type="project" value="UniProtKB-KW"/>
</dbReference>
<feature type="domain" description="JmjC" evidence="14">
    <location>
        <begin position="458"/>
        <end position="620"/>
    </location>
</feature>
<feature type="compositionally biased region" description="Basic and acidic residues" evidence="12">
    <location>
        <begin position="302"/>
        <end position="311"/>
    </location>
</feature>
<feature type="compositionally biased region" description="Polar residues" evidence="12">
    <location>
        <begin position="1181"/>
        <end position="1190"/>
    </location>
</feature>
<dbReference type="InterPro" id="IPR036565">
    <property type="entry name" value="Mur-like_cat_sf"/>
</dbReference>
<feature type="compositionally biased region" description="Polar residues" evidence="12">
    <location>
        <begin position="324"/>
        <end position="333"/>
    </location>
</feature>
<dbReference type="SMART" id="SM00545">
    <property type="entry name" value="JmjN"/>
    <property type="match status" value="1"/>
</dbReference>
<dbReference type="PROSITE" id="PS51183">
    <property type="entry name" value="JMJN"/>
    <property type="match status" value="1"/>
</dbReference>
<evidence type="ECO:0000256" key="12">
    <source>
        <dbReference type="SAM" id="MobiDB-lite"/>
    </source>
</evidence>
<dbReference type="OrthoDB" id="9547406at2759"/>
<feature type="compositionally biased region" description="Low complexity" evidence="12">
    <location>
        <begin position="1156"/>
        <end position="1175"/>
    </location>
</feature>
<dbReference type="Gene3D" id="3.30.40.10">
    <property type="entry name" value="Zinc/RING finger domain, C3HC4 (zinc finger)"/>
    <property type="match status" value="1"/>
</dbReference>
<proteinExistence type="inferred from homology"/>
<organism evidence="16 17">
    <name type="scientific">Naematelia encephala</name>
    <dbReference type="NCBI Taxonomy" id="71784"/>
    <lineage>
        <taxon>Eukaryota</taxon>
        <taxon>Fungi</taxon>
        <taxon>Dikarya</taxon>
        <taxon>Basidiomycota</taxon>
        <taxon>Agaricomycotina</taxon>
        <taxon>Tremellomycetes</taxon>
        <taxon>Tremellales</taxon>
        <taxon>Naemateliaceae</taxon>
        <taxon>Naematelia</taxon>
    </lineage>
</organism>
<keyword evidence="4" id="KW-0436">Ligase</keyword>
<feature type="region of interest" description="Disordered" evidence="12">
    <location>
        <begin position="28"/>
        <end position="78"/>
    </location>
</feature>
<evidence type="ECO:0000256" key="2">
    <source>
        <dbReference type="ARBA" id="ARBA00009711"/>
    </source>
</evidence>
<evidence type="ECO:0000313" key="16">
    <source>
        <dbReference type="EMBL" id="ORY27478.1"/>
    </source>
</evidence>
<dbReference type="SUPFAM" id="SSF53244">
    <property type="entry name" value="MurD-like peptide ligases, peptide-binding domain"/>
    <property type="match status" value="1"/>
</dbReference>
<name>A0A1Y2AY37_9TREE</name>
<keyword evidence="8" id="KW-0862">Zinc</keyword>
<dbReference type="PANTHER" id="PTHR10694">
    <property type="entry name" value="LYSINE-SPECIFIC DEMETHYLASE"/>
    <property type="match status" value="1"/>
</dbReference>
<dbReference type="InterPro" id="IPR034732">
    <property type="entry name" value="EPHD"/>
</dbReference>
<dbReference type="PANTHER" id="PTHR10694:SF7">
    <property type="entry name" value="[HISTONE H3]-TRIMETHYL-L-LYSINE(9) DEMETHYLASE"/>
    <property type="match status" value="1"/>
</dbReference>
<evidence type="ECO:0000256" key="1">
    <source>
        <dbReference type="ARBA" id="ARBA00008276"/>
    </source>
</evidence>
<dbReference type="InParanoid" id="A0A1Y2AY37"/>
<dbReference type="InterPro" id="IPR018109">
    <property type="entry name" value="Folylpolyglutamate_synth_CS"/>
</dbReference>
<keyword evidence="17" id="KW-1185">Reference proteome</keyword>
<dbReference type="UniPathway" id="UPA00850"/>
<evidence type="ECO:0000256" key="9">
    <source>
        <dbReference type="ARBA" id="ARBA00022840"/>
    </source>
</evidence>
<dbReference type="NCBIfam" id="TIGR01499">
    <property type="entry name" value="folC"/>
    <property type="match status" value="1"/>
</dbReference>
<dbReference type="GO" id="GO:0004326">
    <property type="term" value="F:tetrahydrofolylpolyglutamate synthase activity"/>
    <property type="evidence" value="ECO:0007669"/>
    <property type="project" value="InterPro"/>
</dbReference>
<comment type="catalytic activity">
    <reaction evidence="11">
        <text>N(6),N(6),N(6)-trimethyl-L-lysyl(9)-[histone H3] + 2 2-oxoglutarate + 2 O2 = N(6)-methyl-L-lysyl(9)-[histone H3] + 2 formaldehyde + 2 succinate + 2 CO2</text>
        <dbReference type="Rhea" id="RHEA:60200"/>
        <dbReference type="Rhea" id="RHEA-COMP:15538"/>
        <dbReference type="Rhea" id="RHEA-COMP:15542"/>
        <dbReference type="ChEBI" id="CHEBI:15379"/>
        <dbReference type="ChEBI" id="CHEBI:16526"/>
        <dbReference type="ChEBI" id="CHEBI:16810"/>
        <dbReference type="ChEBI" id="CHEBI:16842"/>
        <dbReference type="ChEBI" id="CHEBI:30031"/>
        <dbReference type="ChEBI" id="CHEBI:61929"/>
        <dbReference type="ChEBI" id="CHEBI:61961"/>
        <dbReference type="EC" id="1.14.11.66"/>
    </reaction>
</comment>
<evidence type="ECO:0000256" key="4">
    <source>
        <dbReference type="ARBA" id="ARBA00022598"/>
    </source>
</evidence>
<dbReference type="InterPro" id="IPR001645">
    <property type="entry name" value="Folylpolyglutamate_synth"/>
</dbReference>
<dbReference type="EMBL" id="MCFC01000038">
    <property type="protein sequence ID" value="ORY27478.1"/>
    <property type="molecule type" value="Genomic_DNA"/>
</dbReference>
<dbReference type="InterPro" id="IPR003347">
    <property type="entry name" value="JmjC_dom"/>
</dbReference>
<dbReference type="Gene3D" id="2.60.120.650">
    <property type="entry name" value="Cupin"/>
    <property type="match status" value="2"/>
</dbReference>
<evidence type="ECO:0000256" key="5">
    <source>
        <dbReference type="ARBA" id="ARBA00022723"/>
    </source>
</evidence>
<evidence type="ECO:0000256" key="10">
    <source>
        <dbReference type="ARBA" id="ARBA00022842"/>
    </source>
</evidence>
<evidence type="ECO:0000256" key="6">
    <source>
        <dbReference type="ARBA" id="ARBA00022741"/>
    </source>
</evidence>
<keyword evidence="9" id="KW-0067">ATP-binding</keyword>
<accession>A0A1Y2AY37</accession>
<dbReference type="GO" id="GO:0051864">
    <property type="term" value="F:histone H3K36 demethylase activity"/>
    <property type="evidence" value="ECO:0007669"/>
    <property type="project" value="TreeGrafter"/>
</dbReference>
<evidence type="ECO:0000313" key="17">
    <source>
        <dbReference type="Proteomes" id="UP000193986"/>
    </source>
</evidence>
<feature type="domain" description="JmjN" evidence="13">
    <location>
        <begin position="172"/>
        <end position="213"/>
    </location>
</feature>
<dbReference type="STRING" id="71784.A0A1Y2AY37"/>
<dbReference type="CDD" id="cd15571">
    <property type="entry name" value="ePHD"/>
    <property type="match status" value="1"/>
</dbReference>
<dbReference type="InterPro" id="IPR013083">
    <property type="entry name" value="Znf_RING/FYVE/PHD"/>
</dbReference>
<feature type="compositionally biased region" description="Low complexity" evidence="12">
    <location>
        <begin position="361"/>
        <end position="371"/>
    </location>
</feature>
<evidence type="ECO:0000256" key="7">
    <source>
        <dbReference type="ARBA" id="ARBA00022771"/>
    </source>
</evidence>
<dbReference type="InterPro" id="IPR036615">
    <property type="entry name" value="Mur_ligase_C_dom_sf"/>
</dbReference>
<dbReference type="Pfam" id="PF02373">
    <property type="entry name" value="JmjC"/>
    <property type="match status" value="1"/>
</dbReference>
<comment type="caution">
    <text evidence="16">The sequence shown here is derived from an EMBL/GenBank/DDBJ whole genome shotgun (WGS) entry which is preliminary data.</text>
</comment>
<dbReference type="GO" id="GO:0140684">
    <property type="term" value="F:histone H3K9me2/H3K9me3 demethylase activity"/>
    <property type="evidence" value="ECO:0007669"/>
    <property type="project" value="UniProtKB-EC"/>
</dbReference>
<keyword evidence="7" id="KW-0863">Zinc-finger</keyword>
<dbReference type="Proteomes" id="UP000193986">
    <property type="component" value="Unassembled WGS sequence"/>
</dbReference>
<evidence type="ECO:0000256" key="3">
    <source>
        <dbReference type="ARBA" id="ARBA00012900"/>
    </source>
</evidence>
<reference evidence="16 17" key="1">
    <citation type="submission" date="2016-07" db="EMBL/GenBank/DDBJ databases">
        <title>Pervasive Adenine N6-methylation of Active Genes in Fungi.</title>
        <authorList>
            <consortium name="DOE Joint Genome Institute"/>
            <person name="Mondo S.J."/>
            <person name="Dannebaum R.O."/>
            <person name="Kuo R.C."/>
            <person name="Labutti K."/>
            <person name="Haridas S."/>
            <person name="Kuo A."/>
            <person name="Salamov A."/>
            <person name="Ahrendt S.R."/>
            <person name="Lipzen A."/>
            <person name="Sullivan W."/>
            <person name="Andreopoulos W.B."/>
            <person name="Clum A."/>
            <person name="Lindquist E."/>
            <person name="Daum C."/>
            <person name="Ramamoorthy G.K."/>
            <person name="Gryganskyi A."/>
            <person name="Culley D."/>
            <person name="Magnuson J.K."/>
            <person name="James T.Y."/>
            <person name="O'Malley M.A."/>
            <person name="Stajich J.E."/>
            <person name="Spatafora J.W."/>
            <person name="Visel A."/>
            <person name="Grigoriev I.V."/>
        </authorList>
    </citation>
    <scope>NUCLEOTIDE SEQUENCE [LARGE SCALE GENOMIC DNA]</scope>
    <source>
        <strain evidence="16 17">68-887.2</strain>
    </source>
</reference>
<sequence length="1658" mass="182355">MAAVDFVPFASPASHGPALAASLSFQTPVESTSSRPTSTVIAALDSTNVPSTTGAASSSEVTGSPIRKSARPRKPKTFSDSEITIPIRTSTLDEVPKLEGPRMNPKLEEQPPAPKLEEPLIGPGFLQPDSFYPLNNHQTNLSTDIDPVTGYAYGAEGIVLSPEDDKMAERGIPIFRPTMEEFADFEGYVTKTVPWGQYSGITKIIPPKEWVETCPPISKERLASVQIRSPIQQNMLGTGGLFRQTNVEKRRNRPFSIEEWFSKCQSSSFAAPGPKEGDRAQDRDSKEARERRAAEMTAVRARQAEAREKRLAAAKRKAERISRGESTIQSQLGDDNPGEPSEPGPSNLTYQEEQNSVQSVPPAGAGSSALPPLDPSHQASPQSSPDPIAKTPDSRSSASDIPEWYETFAPTQAWLPKDTVPEDYTPERCAALERRFWRSMGISEPSWYGADGQGSLFEDVKTPWNVAHLPNLLNRLGETLPGVNVPYLYWGMWRAAFAWHVEDMDLFSINYIHFGAPKFWYAVPQMQAEKFERILRSYFPQEAESCDQFLRHKSFTVSPTLLAKDGVRVNMLVHNQNEFVITYPRGYHAGFNMGFNCAESVNFALDSWLELGRRAKVCECVSHSVRIDVDELLATQEKNMRTQEKLSAKIREERKASRKRLSEFADDSQSRKVRRDRAHIGSFETQSGEGSDYIDADTDLPIRGLAKKRTLIALDGKPKVKRAPPIVKPKVYYPCVLCPSTAQDDLVPVWQPGDHVKSMCKSSDGMVRAHISCVNAIAEIAFDDYEVEGKSETFAIGINDIPKDRWNLKCASCEDRALAKSGAKIQCTKGKCPKAFHVSCAKSDENVKYNLWEVTEYEAIPAPDDAVDGTPQFIPRTVFKPELLCPQHNPEAIERKKQRAAEELRDNVLRLLPGQTIKLKLVGASIEVELLQVFEQEKRVGVKQSDGYVVHFESGLCLRLLRKRYLCEWSRIDFKPTVAKPLQSGNEYSKQYTHTRKQSDVQADGPQQNFAPHIQQPQLYPVRLPAPRQQVPPIHPAASLYAHVEAVPPQFSSQPQGRLSVEALCRPPTRPMHIDNRVVVVDSQRQFYDNRFHPYAPYQQVLPTRSAPITTSSVQCYRQPAHASPLPTMPFLTRQAYPQLMSSSTLPTPPYHTPRSSFTGSAEASSSSQPAPVRSSDVRVPQSSASTSASAGRIDLGLGRMRALMTKLPPLTVPAIHIAGTNGKGSVSAMLESCLISAGLKVARYNSPHLVEPRDAIRIDGQPPSLADYNNRMEEVRKVAAASGIEPTTFELATAAAFCLINQSGADVMIVECGMGGARDATNVLPPDIVLASALCAVGFDHTSFLGDTIAAITEEKAAISVNNGLLFVAPQSYLEVIVTARRVASNKGARMVPAGQSIVAGESSRLSLVPFSGQPCRTVRTTLPSYPESNTAASPPIQLLTVLSLPGKHQLDNLSLALTMLHVLRQDRRALSIQPKLSGITDGALRKGIAATRWEGRCSWVEWTASGTNIRYPILVDGAHNRDSARTLRAYIDEVRVPTPQPNTFIISLSSSKDKTVESVLVPLIRPGDRIAIIDFTTPVEGMPWVAPVSKQAVFDAVRAITGELSEIYVGDGQGVSALQGALKWAVKDWDTKGPGLVVVCGSLYLVADVYRLIRGL</sequence>
<feature type="compositionally biased region" description="Basic and acidic residues" evidence="12">
    <location>
        <begin position="275"/>
        <end position="294"/>
    </location>
</feature>
<dbReference type="EC" id="1.14.11.66" evidence="3"/>
<dbReference type="GO" id="GO:0008270">
    <property type="term" value="F:zinc ion binding"/>
    <property type="evidence" value="ECO:0007669"/>
    <property type="project" value="UniProtKB-KW"/>
</dbReference>